<accession>A0ACC1TL19</accession>
<name>A0ACC1TL19_9AGAR</name>
<keyword evidence="2" id="KW-1185">Reference proteome</keyword>
<evidence type="ECO:0000313" key="2">
    <source>
        <dbReference type="Proteomes" id="UP001163835"/>
    </source>
</evidence>
<sequence>MTSRMRLSVDIYAKRDDCNSGLASGGNKTGKLKYLLAEASERGADALVSSGGVQSNHSCQIWIEGVSLLLLSSSNLTPTLFMCPKAKLVQEHWVDDESSVYSKVGNIQLSRLMASLTAQVLSEGGKPYYIPAGASDHPLGGLGFARWAFEVYAQERELHGYWFKLLAETYHEDGEKLDRRKVIGIDASATPVETRS</sequence>
<comment type="caution">
    <text evidence="1">The sequence shown here is derived from an EMBL/GenBank/DDBJ whole genome shotgun (WGS) entry which is preliminary data.</text>
</comment>
<reference evidence="1" key="1">
    <citation type="submission" date="2022-09" db="EMBL/GenBank/DDBJ databases">
        <title>A Global Phylogenomic Analysis of the Shiitake Genus Lentinula.</title>
        <authorList>
            <consortium name="DOE Joint Genome Institute"/>
            <person name="Sierra-Patev S."/>
            <person name="Min B."/>
            <person name="Naranjo-Ortiz M."/>
            <person name="Looney B."/>
            <person name="Konkel Z."/>
            <person name="Slot J.C."/>
            <person name="Sakamoto Y."/>
            <person name="Steenwyk J.L."/>
            <person name="Rokas A."/>
            <person name="Carro J."/>
            <person name="Camarero S."/>
            <person name="Ferreira P."/>
            <person name="Molpeceres G."/>
            <person name="Ruiz-Duenas F.J."/>
            <person name="Serrano A."/>
            <person name="Henrissat B."/>
            <person name="Drula E."/>
            <person name="Hughes K.W."/>
            <person name="Mata J.L."/>
            <person name="Ishikawa N.K."/>
            <person name="Vargas-Isla R."/>
            <person name="Ushijima S."/>
            <person name="Smith C.A."/>
            <person name="Ahrendt S."/>
            <person name="Andreopoulos W."/>
            <person name="He G."/>
            <person name="Labutti K."/>
            <person name="Lipzen A."/>
            <person name="Ng V."/>
            <person name="Riley R."/>
            <person name="Sandor L."/>
            <person name="Barry K."/>
            <person name="Martinez A.T."/>
            <person name="Xiao Y."/>
            <person name="Gibbons J.G."/>
            <person name="Terashima K."/>
            <person name="Grigoriev I.V."/>
            <person name="Hibbett D.S."/>
        </authorList>
    </citation>
    <scope>NUCLEOTIDE SEQUENCE</scope>
    <source>
        <strain evidence="1">TMI1499</strain>
    </source>
</reference>
<proteinExistence type="predicted"/>
<organism evidence="1 2">
    <name type="scientific">Lentinula aff. lateritia</name>
    <dbReference type="NCBI Taxonomy" id="2804960"/>
    <lineage>
        <taxon>Eukaryota</taxon>
        <taxon>Fungi</taxon>
        <taxon>Dikarya</taxon>
        <taxon>Basidiomycota</taxon>
        <taxon>Agaricomycotina</taxon>
        <taxon>Agaricomycetes</taxon>
        <taxon>Agaricomycetidae</taxon>
        <taxon>Agaricales</taxon>
        <taxon>Marasmiineae</taxon>
        <taxon>Omphalotaceae</taxon>
        <taxon>Lentinula</taxon>
    </lineage>
</organism>
<protein>
    <submittedName>
        <fullName evidence="1">Tryptophan synthase beta subunit-like PLP-dependent enzyme</fullName>
    </submittedName>
</protein>
<evidence type="ECO:0000313" key="1">
    <source>
        <dbReference type="EMBL" id="KAJ3805071.1"/>
    </source>
</evidence>
<gene>
    <name evidence="1" type="ORF">F5876DRAFT_82215</name>
</gene>
<dbReference type="EMBL" id="MU795698">
    <property type="protein sequence ID" value="KAJ3805071.1"/>
    <property type="molecule type" value="Genomic_DNA"/>
</dbReference>
<dbReference type="Proteomes" id="UP001163835">
    <property type="component" value="Unassembled WGS sequence"/>
</dbReference>